<name>A0A8H7T492_9HELO</name>
<accession>A0A8H7T492</accession>
<comment type="caution">
    <text evidence="2">The sequence shown here is derived from an EMBL/GenBank/DDBJ whole genome shotgun (WGS) entry which is preliminary data.</text>
</comment>
<protein>
    <submittedName>
        <fullName evidence="2">Uncharacterized protein</fullName>
    </submittedName>
</protein>
<sequence>MDRNRPTHSSYNQDSAMYDDQPYAAEYRGSSSQGYQTWKEHLHEDRVRIELSTLPAMSAVTGRTGRIAMNGDMIDRGPHEAERVIQTEIEKDTSRLVETKAEVDRLISEHLQIEMLSSKDFPSIGHRKTLAAPFLPSCGSSTPT</sequence>
<dbReference type="Proteomes" id="UP000664132">
    <property type="component" value="Unassembled WGS sequence"/>
</dbReference>
<organism evidence="2 3">
    <name type="scientific">Cadophora malorum</name>
    <dbReference type="NCBI Taxonomy" id="108018"/>
    <lineage>
        <taxon>Eukaryota</taxon>
        <taxon>Fungi</taxon>
        <taxon>Dikarya</taxon>
        <taxon>Ascomycota</taxon>
        <taxon>Pezizomycotina</taxon>
        <taxon>Leotiomycetes</taxon>
        <taxon>Helotiales</taxon>
        <taxon>Ploettnerulaceae</taxon>
        <taxon>Cadophora</taxon>
    </lineage>
</organism>
<feature type="region of interest" description="Disordered" evidence="1">
    <location>
        <begin position="1"/>
        <end position="22"/>
    </location>
</feature>
<evidence type="ECO:0000256" key="1">
    <source>
        <dbReference type="SAM" id="MobiDB-lite"/>
    </source>
</evidence>
<reference evidence="2" key="1">
    <citation type="submission" date="2021-02" db="EMBL/GenBank/DDBJ databases">
        <title>Genome sequence Cadophora malorum strain M34.</title>
        <authorList>
            <person name="Stefanovic E."/>
            <person name="Vu D."/>
            <person name="Scully C."/>
            <person name="Dijksterhuis J."/>
            <person name="Roader J."/>
            <person name="Houbraken J."/>
        </authorList>
    </citation>
    <scope>NUCLEOTIDE SEQUENCE</scope>
    <source>
        <strain evidence="2">M34</strain>
    </source>
</reference>
<dbReference type="AlphaFoldDB" id="A0A8H7T492"/>
<gene>
    <name evidence="2" type="ORF">IFR04_013708</name>
</gene>
<dbReference type="OrthoDB" id="10456262at2759"/>
<keyword evidence="3" id="KW-1185">Reference proteome</keyword>
<evidence type="ECO:0000313" key="2">
    <source>
        <dbReference type="EMBL" id="KAG4413169.1"/>
    </source>
</evidence>
<proteinExistence type="predicted"/>
<dbReference type="EMBL" id="JAFJYH010000330">
    <property type="protein sequence ID" value="KAG4413169.1"/>
    <property type="molecule type" value="Genomic_DNA"/>
</dbReference>
<evidence type="ECO:0000313" key="3">
    <source>
        <dbReference type="Proteomes" id="UP000664132"/>
    </source>
</evidence>